<feature type="chain" id="PRO_5024866316" evidence="1">
    <location>
        <begin position="26"/>
        <end position="90"/>
    </location>
</feature>
<dbReference type="InterPro" id="IPR015915">
    <property type="entry name" value="Kelch-typ_b-propeller"/>
</dbReference>
<sequence length="90" mass="10012">MITMKVKNFIYLPFCLFIGTSVAGALPEIPEPFKYGVGGIENGKIYIGLGSLGNNWYMIDTNQSEKKWTKIAQWPTVPREQATATIIDGK</sequence>
<dbReference type="AlphaFoldDB" id="A0A657EWD6"/>
<organism evidence="2">
    <name type="scientific">Salmonella enteritidis</name>
    <dbReference type="NCBI Taxonomy" id="149539"/>
    <lineage>
        <taxon>Bacteria</taxon>
        <taxon>Pseudomonadati</taxon>
        <taxon>Pseudomonadota</taxon>
        <taxon>Gammaproteobacteria</taxon>
        <taxon>Enterobacterales</taxon>
        <taxon>Enterobacteriaceae</taxon>
        <taxon>Salmonella</taxon>
    </lineage>
</organism>
<comment type="caution">
    <text evidence="2">The sequence shown here is derived from an EMBL/GenBank/DDBJ whole genome shotgun (WGS) entry which is preliminary data.</text>
</comment>
<feature type="non-terminal residue" evidence="2">
    <location>
        <position position="90"/>
    </location>
</feature>
<keyword evidence="1" id="KW-0732">Signal</keyword>
<evidence type="ECO:0000256" key="1">
    <source>
        <dbReference type="SAM" id="SignalP"/>
    </source>
</evidence>
<dbReference type="Pfam" id="PF24996">
    <property type="entry name" value="NANM"/>
    <property type="match status" value="1"/>
</dbReference>
<proteinExistence type="predicted"/>
<evidence type="ECO:0000313" key="2">
    <source>
        <dbReference type="EMBL" id="MIQ23752.1"/>
    </source>
</evidence>
<dbReference type="Proteomes" id="UP000885271">
    <property type="component" value="Unassembled WGS sequence"/>
</dbReference>
<dbReference type="EMBL" id="RSQT01000091">
    <property type="protein sequence ID" value="MIQ23752.1"/>
    <property type="molecule type" value="Genomic_DNA"/>
</dbReference>
<dbReference type="InterPro" id="IPR056734">
    <property type="entry name" value="NANM"/>
</dbReference>
<name>A0A657EWD6_SALEN</name>
<gene>
    <name evidence="2" type="ORF">ZQ07_24930</name>
</gene>
<feature type="signal peptide" evidence="1">
    <location>
        <begin position="1"/>
        <end position="25"/>
    </location>
</feature>
<accession>A0A657EWD6</accession>
<dbReference type="Gene3D" id="2.120.10.80">
    <property type="entry name" value="Kelch-type beta propeller"/>
    <property type="match status" value="1"/>
</dbReference>
<reference evidence="2" key="1">
    <citation type="submission" date="2018-08" db="EMBL/GenBank/DDBJ databases">
        <authorList>
            <person name="Ashton P.M."/>
            <person name="Dallman T."/>
            <person name="Nair S."/>
            <person name="De Pinna E."/>
            <person name="Peters T."/>
            <person name="Grant K."/>
        </authorList>
    </citation>
    <scope>NUCLEOTIDE SEQUENCE [LARGE SCALE GENOMIC DNA]</scope>
    <source>
        <strain evidence="2">38306</strain>
    </source>
</reference>
<protein>
    <submittedName>
        <fullName evidence="2">N-acetylneuraminic acid mutarotase</fullName>
    </submittedName>
</protein>